<dbReference type="Gene3D" id="3.40.630.30">
    <property type="match status" value="1"/>
</dbReference>
<protein>
    <recommendedName>
        <fullName evidence="2">N-acetyltransferase domain-containing protein</fullName>
    </recommendedName>
</protein>
<reference evidence="1" key="1">
    <citation type="submission" date="2019-08" db="EMBL/GenBank/DDBJ databases">
        <authorList>
            <person name="Kucharzyk K."/>
            <person name="Murdoch R.W."/>
            <person name="Higgins S."/>
            <person name="Loffler F."/>
        </authorList>
    </citation>
    <scope>NUCLEOTIDE SEQUENCE</scope>
</reference>
<comment type="caution">
    <text evidence="1">The sequence shown here is derived from an EMBL/GenBank/DDBJ whole genome shotgun (WGS) entry which is preliminary data.</text>
</comment>
<evidence type="ECO:0008006" key="2">
    <source>
        <dbReference type="Google" id="ProtNLM"/>
    </source>
</evidence>
<proteinExistence type="predicted"/>
<sequence>MVEKRTSSFVYNEQGEMVAFGICCPSLDSAMQKMKGRTMPFGWVRLLKALKGKNDTVDLLLIGVRPDLQGQGVNAVVLDDMLRKSIAAGVKFAETGPMLELNEHILSQWERFETVQHKRRRCYVKEL</sequence>
<organism evidence="1">
    <name type="scientific">bioreactor metagenome</name>
    <dbReference type="NCBI Taxonomy" id="1076179"/>
    <lineage>
        <taxon>unclassified sequences</taxon>
        <taxon>metagenomes</taxon>
        <taxon>ecological metagenomes</taxon>
    </lineage>
</organism>
<name>A0A645HIJ9_9ZZZZ</name>
<dbReference type="InterPro" id="IPR016181">
    <property type="entry name" value="Acyl_CoA_acyltransferase"/>
</dbReference>
<dbReference type="AlphaFoldDB" id="A0A645HIJ9"/>
<dbReference type="InterPro" id="IPR039968">
    <property type="entry name" value="BcerS-like"/>
</dbReference>
<accession>A0A645HIJ9</accession>
<dbReference type="PANTHER" id="PTHR41368">
    <property type="entry name" value="PROTEIN YGHO"/>
    <property type="match status" value="1"/>
</dbReference>
<dbReference type="EMBL" id="VSSQ01093881">
    <property type="protein sequence ID" value="MPN38570.1"/>
    <property type="molecule type" value="Genomic_DNA"/>
</dbReference>
<evidence type="ECO:0000313" key="1">
    <source>
        <dbReference type="EMBL" id="MPN38570.1"/>
    </source>
</evidence>
<dbReference type="PANTHER" id="PTHR41368:SF1">
    <property type="entry name" value="PROTEIN YGHO"/>
    <property type="match status" value="1"/>
</dbReference>
<dbReference type="SUPFAM" id="SSF55729">
    <property type="entry name" value="Acyl-CoA N-acyltransferases (Nat)"/>
    <property type="match status" value="1"/>
</dbReference>
<gene>
    <name evidence="1" type="ORF">SDC9_186094</name>
</gene>